<dbReference type="Proteomes" id="UP000651452">
    <property type="component" value="Unassembled WGS sequence"/>
</dbReference>
<keyword evidence="4" id="KW-1185">Reference proteome</keyword>
<keyword evidence="2" id="KW-0732">Signal</keyword>
<dbReference type="OrthoDB" id="5312133at2759"/>
<gene>
    <name evidence="3" type="ORF">EKO04_003865</name>
</gene>
<sequence length="644" mass="72049">MPVQHTLFGRPVRLQMPPRRFQALFAVVVLLLVTLTLNGPPSTADLPTYHSVADAVKNPHLPDVGTLPAVPNPFGPAVHKPPKPALQPNSTVASVYGKLEWLTDFKWRNPFSSTVTLDENTALLPPLRPRPPIYTYYNARKKQDPAVADAENRLVLAWRRAWWAHGFKPVVLSRAEAMQHPQYPLFQRMKLDAKVDVDIMRWLAWANMGGGILANSLALPMAGYDNPMLSFLRRHEYPLLSRVDGLNSGLFFGDHAAVDGAIKKLANSQLLKNVTANTDKIAATATKQGGAVVNLLAPSDINKDVKANGIAYYSTDVITKSYKTIADKLTNTTQAEGLTLLASLVNAHLHLTFQELHPEGLALAQPLPEHTTSLIEPSIDIARNLTQCPASPMPKSCPPNRPKCVPCSTKNAPKLQLFPEFVNTTNFFTIGTVPHPYTINSLHYTRDNLDVSFLRNNAKRDLWINTLTRKSIGTEHSESYRLMQFKELVAAQPSHSLWLTAERTTKDDLDWIFGFELPTHSSPTKEPTSPSEESELIVFPRPAFPQPIQGIDIPDSIWTEKEKTRLTKAREAIQSKDRFMRGIVDAVERWNLADTEAWRFSRAYSARRSVERKKWEDEEKAFVGSEKKAAGANGKGRWTDRFSL</sequence>
<dbReference type="PANTHER" id="PTHR42055:SF1">
    <property type="entry name" value="YALI0E03476P"/>
    <property type="match status" value="1"/>
</dbReference>
<dbReference type="EMBL" id="RZGK01000006">
    <property type="protein sequence ID" value="KAF9698648.1"/>
    <property type="molecule type" value="Genomic_DNA"/>
</dbReference>
<proteinExistence type="predicted"/>
<dbReference type="AlphaFoldDB" id="A0A8H7MKG5"/>
<protein>
    <submittedName>
        <fullName evidence="3">Uncharacterized protein</fullName>
    </submittedName>
</protein>
<reference evidence="3" key="1">
    <citation type="submission" date="2018-12" db="EMBL/GenBank/DDBJ databases">
        <authorList>
            <person name="Syme R.A."/>
            <person name="Farfan-Caceres L."/>
            <person name="Lichtenzveig J."/>
        </authorList>
    </citation>
    <scope>NUCLEOTIDE SEQUENCE</scope>
    <source>
        <strain evidence="3">Al4</strain>
    </source>
</reference>
<evidence type="ECO:0000313" key="4">
    <source>
        <dbReference type="Proteomes" id="UP000651452"/>
    </source>
</evidence>
<accession>A0A8H7MKG5</accession>
<name>A0A8H7MKG5_9PLEO</name>
<reference evidence="3" key="2">
    <citation type="submission" date="2020-09" db="EMBL/GenBank/DDBJ databases">
        <title>Reference genome assembly for Australian Ascochyta lentis isolate Al4.</title>
        <authorList>
            <person name="Lee R.C."/>
            <person name="Farfan-Caceres L.M."/>
            <person name="Debler J.W."/>
            <person name="Williams A.H."/>
            <person name="Henares B.M."/>
        </authorList>
    </citation>
    <scope>NUCLEOTIDE SEQUENCE</scope>
    <source>
        <strain evidence="3">Al4</strain>
    </source>
</reference>
<organism evidence="3 4">
    <name type="scientific">Ascochyta lentis</name>
    <dbReference type="NCBI Taxonomy" id="205686"/>
    <lineage>
        <taxon>Eukaryota</taxon>
        <taxon>Fungi</taxon>
        <taxon>Dikarya</taxon>
        <taxon>Ascomycota</taxon>
        <taxon>Pezizomycotina</taxon>
        <taxon>Dothideomycetes</taxon>
        <taxon>Pleosporomycetidae</taxon>
        <taxon>Pleosporales</taxon>
        <taxon>Pleosporineae</taxon>
        <taxon>Didymellaceae</taxon>
        <taxon>Ascochyta</taxon>
    </lineage>
</organism>
<dbReference type="PANTHER" id="PTHR42055">
    <property type="entry name" value="YALI0E03476P"/>
    <property type="match status" value="1"/>
</dbReference>
<feature type="chain" id="PRO_5034077069" evidence="2">
    <location>
        <begin position="39"/>
        <end position="644"/>
    </location>
</feature>
<comment type="caution">
    <text evidence="3">The sequence shown here is derived from an EMBL/GenBank/DDBJ whole genome shotgun (WGS) entry which is preliminary data.</text>
</comment>
<evidence type="ECO:0000256" key="2">
    <source>
        <dbReference type="SAM" id="SignalP"/>
    </source>
</evidence>
<evidence type="ECO:0000313" key="3">
    <source>
        <dbReference type="EMBL" id="KAF9698648.1"/>
    </source>
</evidence>
<feature type="region of interest" description="Disordered" evidence="1">
    <location>
        <begin position="621"/>
        <end position="644"/>
    </location>
</feature>
<evidence type="ECO:0000256" key="1">
    <source>
        <dbReference type="SAM" id="MobiDB-lite"/>
    </source>
</evidence>
<feature type="signal peptide" evidence="2">
    <location>
        <begin position="1"/>
        <end position="38"/>
    </location>
</feature>